<proteinExistence type="predicted"/>
<reference evidence="1" key="1">
    <citation type="submission" date="2021-04" db="EMBL/GenBank/DDBJ databases">
        <title>Dactylosporangium aurantiacum NRRL B-8018 full assembly.</title>
        <authorList>
            <person name="Hartkoorn R.C."/>
            <person name="Beaudoing E."/>
            <person name="Hot D."/>
        </authorList>
    </citation>
    <scope>NUCLEOTIDE SEQUENCE</scope>
    <source>
        <strain evidence="1">NRRL B-8018</strain>
    </source>
</reference>
<dbReference type="EMBL" id="CP073767">
    <property type="protein sequence ID" value="UWZ60259.1"/>
    <property type="molecule type" value="Genomic_DNA"/>
</dbReference>
<dbReference type="AlphaFoldDB" id="A0A9Q9IVA6"/>
<organism evidence="1 2">
    <name type="scientific">Dactylosporangium aurantiacum</name>
    <dbReference type="NCBI Taxonomy" id="35754"/>
    <lineage>
        <taxon>Bacteria</taxon>
        <taxon>Bacillati</taxon>
        <taxon>Actinomycetota</taxon>
        <taxon>Actinomycetes</taxon>
        <taxon>Micromonosporales</taxon>
        <taxon>Micromonosporaceae</taxon>
        <taxon>Dactylosporangium</taxon>
    </lineage>
</organism>
<evidence type="ECO:0000313" key="2">
    <source>
        <dbReference type="Proteomes" id="UP001058003"/>
    </source>
</evidence>
<gene>
    <name evidence="1" type="ORF">Daura_01645</name>
</gene>
<protein>
    <submittedName>
        <fullName evidence="1">Uncharacterized protein</fullName>
    </submittedName>
</protein>
<keyword evidence="2" id="KW-1185">Reference proteome</keyword>
<dbReference type="KEGG" id="daur:Daura_01645"/>
<evidence type="ECO:0000313" key="1">
    <source>
        <dbReference type="EMBL" id="UWZ60259.1"/>
    </source>
</evidence>
<sequence length="178" mass="19194">MQPVVRAADRQGADAELAHLPRGVRGGLALADALGSRVHDVSRLPPLLHANGLLMIIQRAELTGHGLPSRMAGVFGVAGLAELVQQLFALPSSFRLINPGPARRQATLGGLHHLVQGHGILLWRTSTQESRQQQYPGQRYVADATDGTTPGSIRLASRARNCPSFTLAMAYIVRTMRR</sequence>
<accession>A0A9Q9IVA6</accession>
<name>A0A9Q9IVA6_9ACTN</name>
<dbReference type="Proteomes" id="UP001058003">
    <property type="component" value="Chromosome"/>
</dbReference>